<dbReference type="Proteomes" id="UP000886400">
    <property type="component" value="Unassembled WGS sequence"/>
</dbReference>
<organism evidence="1">
    <name type="scientific">Desulfurella acetivorans</name>
    <dbReference type="NCBI Taxonomy" id="33002"/>
    <lineage>
        <taxon>Bacteria</taxon>
        <taxon>Pseudomonadati</taxon>
        <taxon>Campylobacterota</taxon>
        <taxon>Desulfurellia</taxon>
        <taxon>Desulfurellales</taxon>
        <taxon>Desulfurellaceae</taxon>
        <taxon>Desulfurella</taxon>
    </lineage>
</organism>
<accession>A0A7C6EB74</accession>
<reference evidence="1" key="1">
    <citation type="journal article" date="2020" name="mSystems">
        <title>Genome- and Community-Level Interaction Insights into Carbon Utilization and Element Cycling Functions of Hydrothermarchaeota in Hydrothermal Sediment.</title>
        <authorList>
            <person name="Zhou Z."/>
            <person name="Liu Y."/>
            <person name="Xu W."/>
            <person name="Pan J."/>
            <person name="Luo Z.H."/>
            <person name="Li M."/>
        </authorList>
    </citation>
    <scope>NUCLEOTIDE SEQUENCE [LARGE SCALE GENOMIC DNA]</scope>
    <source>
        <strain evidence="1">SpSt-1135</strain>
    </source>
</reference>
<sequence length="70" mass="8253">MVFKLTDANDKTIQIRALMSAKNSSDLWGLRCFVREKLIEYVRNKVPQNLPKLRNTVSMEKKYENSYSIK</sequence>
<gene>
    <name evidence="1" type="ORF">ENM99_06005</name>
</gene>
<comment type="caution">
    <text evidence="1">The sequence shown here is derived from an EMBL/GenBank/DDBJ whole genome shotgun (WGS) entry which is preliminary data.</text>
</comment>
<evidence type="ECO:0000313" key="1">
    <source>
        <dbReference type="EMBL" id="HHS49372.1"/>
    </source>
</evidence>
<name>A0A7C6EB74_DESAE</name>
<dbReference type="AlphaFoldDB" id="A0A7C6EB74"/>
<proteinExistence type="predicted"/>
<dbReference type="EMBL" id="DRZX01000282">
    <property type="protein sequence ID" value="HHS49372.1"/>
    <property type="molecule type" value="Genomic_DNA"/>
</dbReference>
<protein>
    <submittedName>
        <fullName evidence="1">Uncharacterized protein</fullName>
    </submittedName>
</protein>